<dbReference type="WBParaSite" id="HPBE_0000580201-mRNA-1">
    <property type="protein sequence ID" value="HPBE_0000580201-mRNA-1"/>
    <property type="gene ID" value="HPBE_0000580201"/>
</dbReference>
<dbReference type="PANTHER" id="PTHR43319:SF2">
    <property type="entry name" value="BETA-LACTAMASE-RELATED DOMAIN-CONTAINING PROTEIN"/>
    <property type="match status" value="1"/>
</dbReference>
<evidence type="ECO:0000313" key="2">
    <source>
        <dbReference type="EMBL" id="VDO65871.1"/>
    </source>
</evidence>
<dbReference type="InterPro" id="IPR012338">
    <property type="entry name" value="Beta-lactam/transpept-like"/>
</dbReference>
<gene>
    <name evidence="2" type="ORF">HPBE_LOCUS5803</name>
</gene>
<reference evidence="4" key="2">
    <citation type="submission" date="2019-09" db="UniProtKB">
        <authorList>
            <consortium name="WormBaseParasite"/>
        </authorList>
    </citation>
    <scope>IDENTIFICATION</scope>
</reference>
<proteinExistence type="predicted"/>
<accession>A0A3P7WX03</accession>
<dbReference type="OrthoDB" id="5946976at2759"/>
<evidence type="ECO:0000313" key="4">
    <source>
        <dbReference type="WBParaSite" id="HPBE_0000580201-mRNA-1"/>
    </source>
</evidence>
<evidence type="ECO:0000313" key="3">
    <source>
        <dbReference type="Proteomes" id="UP000050761"/>
    </source>
</evidence>
<dbReference type="EMBL" id="UZAH01025544">
    <property type="protein sequence ID" value="VDO65871.1"/>
    <property type="molecule type" value="Genomic_DNA"/>
</dbReference>
<dbReference type="InterPro" id="IPR001466">
    <property type="entry name" value="Beta-lactam-related"/>
</dbReference>
<dbReference type="Pfam" id="PF00144">
    <property type="entry name" value="Beta-lactamase"/>
    <property type="match status" value="1"/>
</dbReference>
<dbReference type="PANTHER" id="PTHR43319">
    <property type="entry name" value="BETA-LACTAMASE-RELATED"/>
    <property type="match status" value="1"/>
</dbReference>
<dbReference type="InterPro" id="IPR052907">
    <property type="entry name" value="Beta-lactamase/esterase"/>
</dbReference>
<sequence>MIASTPALRNGSREPVINRIAQRRIASRSKWVRCVGSQWIGARRYRPSYRSCESISVLKSRSEQFRQNFIDGWESEGASLAVFVKGKKVVDVWGGYADKQAARKWEQDTISVTFSSTKAVAAVCIAILADRGRLKYDDLVSKHWPDFAKNDKGNITIEWVLAHISGLQYFDTEITKEMAFDHNLMRSAIQSEVPKTPPGSTFAYHAFTYGWLVDQIIRHTDEKHRGIGQFFREEIAEPNGIDYHIGLSSTEEYRVARVVLQSTADFLSELWHDPKAVIPIIKFYTTGKNHYMAKAFSNPSWVDIMDKCTVNDPEQHAMEQAAALGIGNARSLASIFNLLVTGRLIGEQTLTRIEKPVLKEVELFGSSPLAMGLGFFHHPNEGAETSYLIGHSGFGCQQVIFDTKNQIVFAYVTNGMKAGVYDGCRNYARIHKAVLDTVKRRKED</sequence>
<dbReference type="Proteomes" id="UP000050761">
    <property type="component" value="Unassembled WGS sequence"/>
</dbReference>
<organism evidence="2">
    <name type="scientific">Heligmosomoides polygyrus</name>
    <name type="common">Parasitic roundworm</name>
    <dbReference type="NCBI Taxonomy" id="6339"/>
    <lineage>
        <taxon>Eukaryota</taxon>
        <taxon>Metazoa</taxon>
        <taxon>Ecdysozoa</taxon>
        <taxon>Nematoda</taxon>
        <taxon>Chromadorea</taxon>
        <taxon>Rhabditida</taxon>
        <taxon>Rhabditina</taxon>
        <taxon>Rhabditomorpha</taxon>
        <taxon>Strongyloidea</taxon>
        <taxon>Heligmosomidae</taxon>
        <taxon>Heligmosomoides</taxon>
    </lineage>
</organism>
<reference evidence="2 3" key="1">
    <citation type="submission" date="2018-11" db="EMBL/GenBank/DDBJ databases">
        <authorList>
            <consortium name="Pathogen Informatics"/>
        </authorList>
    </citation>
    <scope>NUCLEOTIDE SEQUENCE [LARGE SCALE GENOMIC DNA]</scope>
</reference>
<dbReference type="AlphaFoldDB" id="A0A3P7WX03"/>
<evidence type="ECO:0000259" key="1">
    <source>
        <dbReference type="Pfam" id="PF00144"/>
    </source>
</evidence>
<protein>
    <submittedName>
        <fullName evidence="4">Beta-lactamase domain-containing protein</fullName>
    </submittedName>
</protein>
<feature type="domain" description="Beta-lactamase-related" evidence="1">
    <location>
        <begin position="65"/>
        <end position="423"/>
    </location>
</feature>
<name>A0A3P7WX03_HELPZ</name>
<dbReference type="Gene3D" id="3.40.710.10">
    <property type="entry name" value="DD-peptidase/beta-lactamase superfamily"/>
    <property type="match status" value="1"/>
</dbReference>
<dbReference type="SUPFAM" id="SSF56601">
    <property type="entry name" value="beta-lactamase/transpeptidase-like"/>
    <property type="match status" value="1"/>
</dbReference>
<keyword evidence="3" id="KW-1185">Reference proteome</keyword>